<dbReference type="PANTHER" id="PTHR43461">
    <property type="entry name" value="TRANSMEMBRANE PROTEIN 256"/>
    <property type="match status" value="1"/>
</dbReference>
<evidence type="ECO:0000256" key="1">
    <source>
        <dbReference type="ARBA" id="ARBA00004141"/>
    </source>
</evidence>
<keyword evidence="8" id="KW-1185">Reference proteome</keyword>
<reference evidence="7 8" key="1">
    <citation type="submission" date="2017-07" db="EMBL/GenBank/DDBJ databases">
        <title>Draft whole genome sequences of clinical Proprionibacteriaceae strains.</title>
        <authorList>
            <person name="Bernier A.-M."/>
            <person name="Bernard K."/>
            <person name="Domingo M.-C."/>
        </authorList>
    </citation>
    <scope>NUCLEOTIDE SEQUENCE [LARGE SCALE GENOMIC DNA]</scope>
    <source>
        <strain evidence="7 8">NML 130396</strain>
    </source>
</reference>
<name>A0A255H4B7_9ACTN</name>
<evidence type="ECO:0000256" key="5">
    <source>
        <dbReference type="ARBA" id="ARBA00023136"/>
    </source>
</evidence>
<dbReference type="GO" id="GO:0005886">
    <property type="term" value="C:plasma membrane"/>
    <property type="evidence" value="ECO:0007669"/>
    <property type="project" value="TreeGrafter"/>
</dbReference>
<dbReference type="Proteomes" id="UP000216311">
    <property type="component" value="Unassembled WGS sequence"/>
</dbReference>
<evidence type="ECO:0000313" key="8">
    <source>
        <dbReference type="Proteomes" id="UP000216311"/>
    </source>
</evidence>
<sequence>MTQLETTSEVRVRPAVASVRIGAVLAAVGVALGAFASHALKDRVTPDLLAIFETGVRYQMYAALAILVLGALGQRRGPLLVLAGTAVFSGSLYLLALSGVRWLGAITPIGGVLLIVGLLLAAVDAGRGRER</sequence>
<dbReference type="OrthoDB" id="9802121at2"/>
<keyword evidence="4 6" id="KW-1133">Transmembrane helix</keyword>
<proteinExistence type="inferred from homology"/>
<feature type="transmembrane region" description="Helical" evidence="6">
    <location>
        <begin position="79"/>
        <end position="96"/>
    </location>
</feature>
<keyword evidence="5 6" id="KW-0472">Membrane</keyword>
<feature type="transmembrane region" description="Helical" evidence="6">
    <location>
        <begin position="56"/>
        <end position="72"/>
    </location>
</feature>
<evidence type="ECO:0000256" key="6">
    <source>
        <dbReference type="SAM" id="Phobius"/>
    </source>
</evidence>
<evidence type="ECO:0000256" key="2">
    <source>
        <dbReference type="ARBA" id="ARBA00009694"/>
    </source>
</evidence>
<feature type="transmembrane region" description="Helical" evidence="6">
    <location>
        <begin position="12"/>
        <end position="36"/>
    </location>
</feature>
<accession>A0A255H4B7</accession>
<protein>
    <submittedName>
        <fullName evidence="7">DUF423 domain-containing protein</fullName>
    </submittedName>
</protein>
<keyword evidence="3 6" id="KW-0812">Transmembrane</keyword>
<dbReference type="RefSeq" id="WP_094363637.1">
    <property type="nucleotide sequence ID" value="NZ_NMVQ01000012.1"/>
</dbReference>
<comment type="caution">
    <text evidence="7">The sequence shown here is derived from an EMBL/GenBank/DDBJ whole genome shotgun (WGS) entry which is preliminary data.</text>
</comment>
<dbReference type="Pfam" id="PF04241">
    <property type="entry name" value="DUF423"/>
    <property type="match status" value="1"/>
</dbReference>
<dbReference type="AlphaFoldDB" id="A0A255H4B7"/>
<dbReference type="EMBL" id="NMVQ01000012">
    <property type="protein sequence ID" value="OYO21893.1"/>
    <property type="molecule type" value="Genomic_DNA"/>
</dbReference>
<feature type="transmembrane region" description="Helical" evidence="6">
    <location>
        <begin position="102"/>
        <end position="123"/>
    </location>
</feature>
<evidence type="ECO:0000313" key="7">
    <source>
        <dbReference type="EMBL" id="OYO21893.1"/>
    </source>
</evidence>
<comment type="similarity">
    <text evidence="2">Belongs to the UPF0382 family.</text>
</comment>
<dbReference type="InterPro" id="IPR006696">
    <property type="entry name" value="DUF423"/>
</dbReference>
<evidence type="ECO:0000256" key="3">
    <source>
        <dbReference type="ARBA" id="ARBA00022692"/>
    </source>
</evidence>
<organism evidence="7 8">
    <name type="scientific">Enemella dayhoffiae</name>
    <dbReference type="NCBI Taxonomy" id="2016507"/>
    <lineage>
        <taxon>Bacteria</taxon>
        <taxon>Bacillati</taxon>
        <taxon>Actinomycetota</taxon>
        <taxon>Actinomycetes</taxon>
        <taxon>Propionibacteriales</taxon>
        <taxon>Propionibacteriaceae</taxon>
        <taxon>Enemella</taxon>
    </lineage>
</organism>
<comment type="subcellular location">
    <subcellularLocation>
        <location evidence="1">Membrane</location>
        <topology evidence="1">Multi-pass membrane protein</topology>
    </subcellularLocation>
</comment>
<gene>
    <name evidence="7" type="ORF">CGZ93_08090</name>
</gene>
<evidence type="ECO:0000256" key="4">
    <source>
        <dbReference type="ARBA" id="ARBA00022989"/>
    </source>
</evidence>
<dbReference type="PANTHER" id="PTHR43461:SF1">
    <property type="entry name" value="TRANSMEMBRANE PROTEIN 256"/>
    <property type="match status" value="1"/>
</dbReference>